<dbReference type="Gene3D" id="3.40.50.300">
    <property type="entry name" value="P-loop containing nucleotide triphosphate hydrolases"/>
    <property type="match status" value="1"/>
</dbReference>
<accession>A0A7T5VB48</accession>
<proteinExistence type="predicted"/>
<dbReference type="PROSITE" id="PS51192">
    <property type="entry name" value="HELICASE_ATP_BIND_1"/>
    <property type="match status" value="1"/>
</dbReference>
<dbReference type="EMBL" id="CP054140">
    <property type="protein sequence ID" value="QQG64647.1"/>
    <property type="molecule type" value="Genomic_DNA"/>
</dbReference>
<dbReference type="InterPro" id="IPR001650">
    <property type="entry name" value="Helicase_C-like"/>
</dbReference>
<dbReference type="GO" id="GO:0004386">
    <property type="term" value="F:helicase activity"/>
    <property type="evidence" value="ECO:0007669"/>
    <property type="project" value="UniProtKB-KW"/>
</dbReference>
<sequence length="938" mass="107129">MPRARLTPIAGCWVRKKGNNEVGRVVESDLKNDPSSCRVQWLQNRQKECVSRQQLVCGFPLGVEVQDAPPSRTRRSLGEGVILETRRIGRREQVLVDFLERGERHWLPFENLRAIKGVWQRFELSQTGEAGNAERFRLRSLAHAIEMWHENTGALSRLDIDPLPHQIHLVHHILASGNLNWMIADDVGLGKTIEVGMLLSALIRRGTHRKILLVVPSGLVNQWKEELHHKFALSDFQIYGEDFEIHDARHWKLYDFVIGSLDLLKSENHLPKLLQADNWDLIVFDEAHRLSRMQYGMKFQSSERFRLAAALRKKSDALLLLTATPHQGKNDKFQGLLELIRPSFKNHIRNLSLHPEILREMVIRNNKSDATDAEGNFIFQGKTTSSIAVDQNEAERSFDRHLKKYLQEGYNSQGRGSEIRDRAIGFVMATYRKLAASSIASIERALRKRLERLLGDIAAEASSMVDIEAVDERFVGEWEETDYGPRLEFFHGEIDLLNDLLRQAELVFNHDSKLSVLLNQLIPAIRGENLKEKVVIFTEYRGTQDYLSRALSERYGEQSVAVIHGGQDRSEREQAIIQFEDEGGQFLVSTEAGGEGINLQRQCHVMVNYDLPWNPMRLVQRVGRLYRYGQQKKVLVFNVSVSESMDGSILNILYNRIENVVSDMSVLGGEYRPGFEAEILGELVEVLDVADIINKSNQEPIVRTQEKIEEALKVARLAVEKQRELMQYAAGYDPHEGAGELSIGLEHVQAFLEGVFAAFHIEILERTHQGKVMRIKLPQEIAEEIGILGLQMQITLDRTIASRRREILMMDLDAPLFNYLLKKVKKYSFDGRVANLQGLESDAVITTMLRWQNDQGVRMRQEFAAFLITDGSCTRNPKAFSEWLKQPALDGHSPDVERGKVKKYYQIAVEAMDARLDEMSNRDLHPENRQLVTGGFVA</sequence>
<dbReference type="SMART" id="SM00490">
    <property type="entry name" value="HELICc"/>
    <property type="match status" value="1"/>
</dbReference>
<dbReference type="SUPFAM" id="SSF52540">
    <property type="entry name" value="P-loop containing nucleoside triphosphate hydrolases"/>
    <property type="match status" value="2"/>
</dbReference>
<keyword evidence="8" id="KW-1185">Reference proteome</keyword>
<reference evidence="7 8" key="1">
    <citation type="submission" date="2020-05" db="EMBL/GenBank/DDBJ databases">
        <title>Complete genome of Desulfobulbus oligotrophicus.</title>
        <authorList>
            <person name="Podar M."/>
        </authorList>
    </citation>
    <scope>NUCLEOTIDE SEQUENCE [LARGE SCALE GENOMIC DNA]</scope>
    <source>
        <strain evidence="7 8">Prop6</strain>
    </source>
</reference>
<dbReference type="InterPro" id="IPR000330">
    <property type="entry name" value="SNF2_N"/>
</dbReference>
<evidence type="ECO:0000259" key="6">
    <source>
        <dbReference type="PROSITE" id="PS51194"/>
    </source>
</evidence>
<dbReference type="CDD" id="cd18793">
    <property type="entry name" value="SF2_C_SNF"/>
    <property type="match status" value="1"/>
</dbReference>
<evidence type="ECO:0000256" key="3">
    <source>
        <dbReference type="ARBA" id="ARBA00022806"/>
    </source>
</evidence>
<keyword evidence="1" id="KW-0547">Nucleotide-binding</keyword>
<dbReference type="SMART" id="SM00487">
    <property type="entry name" value="DEXDc"/>
    <property type="match status" value="1"/>
</dbReference>
<feature type="domain" description="Helicase C-terminal" evidence="6">
    <location>
        <begin position="517"/>
        <end position="668"/>
    </location>
</feature>
<dbReference type="Pfam" id="PF00271">
    <property type="entry name" value="Helicase_C"/>
    <property type="match status" value="1"/>
</dbReference>
<gene>
    <name evidence="7" type="ORF">HP555_01615</name>
</gene>
<dbReference type="CDD" id="cd18011">
    <property type="entry name" value="DEXDc_RapA"/>
    <property type="match status" value="1"/>
</dbReference>
<protein>
    <submittedName>
        <fullName evidence="7">DEAD/DEAH box helicase</fullName>
    </submittedName>
</protein>
<evidence type="ECO:0000256" key="4">
    <source>
        <dbReference type="ARBA" id="ARBA00022840"/>
    </source>
</evidence>
<dbReference type="Pfam" id="PF00176">
    <property type="entry name" value="SNF2-rel_dom"/>
    <property type="match status" value="1"/>
</dbReference>
<evidence type="ECO:0000313" key="8">
    <source>
        <dbReference type="Proteomes" id="UP000596092"/>
    </source>
</evidence>
<evidence type="ECO:0000256" key="1">
    <source>
        <dbReference type="ARBA" id="ARBA00022741"/>
    </source>
</evidence>
<dbReference type="InterPro" id="IPR027417">
    <property type="entry name" value="P-loop_NTPase"/>
</dbReference>
<evidence type="ECO:0000256" key="2">
    <source>
        <dbReference type="ARBA" id="ARBA00022801"/>
    </source>
</evidence>
<dbReference type="PANTHER" id="PTHR10799">
    <property type="entry name" value="SNF2/RAD54 HELICASE FAMILY"/>
    <property type="match status" value="1"/>
</dbReference>
<dbReference type="InterPro" id="IPR014001">
    <property type="entry name" value="Helicase_ATP-bd"/>
</dbReference>
<dbReference type="Gene3D" id="3.40.50.10810">
    <property type="entry name" value="Tandem AAA-ATPase domain"/>
    <property type="match status" value="1"/>
</dbReference>
<keyword evidence="2" id="KW-0378">Hydrolase</keyword>
<dbReference type="PROSITE" id="PS51194">
    <property type="entry name" value="HELICASE_CTER"/>
    <property type="match status" value="1"/>
</dbReference>
<name>A0A7T5VB48_9BACT</name>
<dbReference type="InterPro" id="IPR038718">
    <property type="entry name" value="SNF2-like_sf"/>
</dbReference>
<keyword evidence="3 7" id="KW-0347">Helicase</keyword>
<dbReference type="GO" id="GO:0005524">
    <property type="term" value="F:ATP binding"/>
    <property type="evidence" value="ECO:0007669"/>
    <property type="project" value="UniProtKB-KW"/>
</dbReference>
<dbReference type="Proteomes" id="UP000596092">
    <property type="component" value="Chromosome"/>
</dbReference>
<dbReference type="AlphaFoldDB" id="A0A7T5VB48"/>
<dbReference type="InterPro" id="IPR057342">
    <property type="entry name" value="DEXDc_RapA"/>
</dbReference>
<dbReference type="GO" id="GO:0016787">
    <property type="term" value="F:hydrolase activity"/>
    <property type="evidence" value="ECO:0007669"/>
    <property type="project" value="UniProtKB-KW"/>
</dbReference>
<dbReference type="KEGG" id="dog:HP555_01615"/>
<dbReference type="InterPro" id="IPR049730">
    <property type="entry name" value="SNF2/RAD54-like_C"/>
</dbReference>
<organism evidence="7 8">
    <name type="scientific">Desulfobulbus oligotrophicus</name>
    <dbReference type="NCBI Taxonomy" id="1909699"/>
    <lineage>
        <taxon>Bacteria</taxon>
        <taxon>Pseudomonadati</taxon>
        <taxon>Thermodesulfobacteriota</taxon>
        <taxon>Desulfobulbia</taxon>
        <taxon>Desulfobulbales</taxon>
        <taxon>Desulfobulbaceae</taxon>
        <taxon>Desulfobulbus</taxon>
    </lineage>
</organism>
<evidence type="ECO:0000313" key="7">
    <source>
        <dbReference type="EMBL" id="QQG64647.1"/>
    </source>
</evidence>
<evidence type="ECO:0000259" key="5">
    <source>
        <dbReference type="PROSITE" id="PS51192"/>
    </source>
</evidence>
<keyword evidence="4" id="KW-0067">ATP-binding</keyword>
<feature type="domain" description="Helicase ATP-binding" evidence="5">
    <location>
        <begin position="172"/>
        <end position="343"/>
    </location>
</feature>